<dbReference type="Pfam" id="PF00069">
    <property type="entry name" value="Pkinase"/>
    <property type="match status" value="1"/>
</dbReference>
<evidence type="ECO:0000313" key="10">
    <source>
        <dbReference type="EMBL" id="EEQ27972.1"/>
    </source>
</evidence>
<dbReference type="GO" id="GO:0050684">
    <property type="term" value="P:regulation of mRNA processing"/>
    <property type="evidence" value="ECO:0007669"/>
    <property type="project" value="TreeGrafter"/>
</dbReference>
<dbReference type="AlphaFoldDB" id="C5FDT8"/>
<dbReference type="GO" id="GO:0004674">
    <property type="term" value="F:protein serine/threonine kinase activity"/>
    <property type="evidence" value="ECO:0007669"/>
    <property type="project" value="UniProtKB-KW"/>
</dbReference>
<keyword evidence="2" id="KW-0723">Serine/threonine-protein kinase</keyword>
<dbReference type="PANTHER" id="PTHR47634:SF9">
    <property type="entry name" value="PROTEIN KINASE DOMAIN-CONTAINING PROTEIN-RELATED"/>
    <property type="match status" value="1"/>
</dbReference>
<evidence type="ECO:0000256" key="7">
    <source>
        <dbReference type="ARBA" id="ARBA00047899"/>
    </source>
</evidence>
<dbReference type="RefSeq" id="XP_002850756.1">
    <property type="nucleotide sequence ID" value="XM_002850710.1"/>
</dbReference>
<keyword evidence="11" id="KW-1185">Reference proteome</keyword>
<dbReference type="STRING" id="554155.C5FDT8"/>
<dbReference type="InterPro" id="IPR011009">
    <property type="entry name" value="Kinase-like_dom_sf"/>
</dbReference>
<evidence type="ECO:0000256" key="5">
    <source>
        <dbReference type="ARBA" id="ARBA00022777"/>
    </source>
</evidence>
<name>C5FDT8_ARTOC</name>
<accession>C5FDT8</accession>
<dbReference type="EC" id="2.7.11.1" evidence="1"/>
<dbReference type="Gene3D" id="3.30.200.20">
    <property type="entry name" value="Phosphorylase Kinase, domain 1"/>
    <property type="match status" value="1"/>
</dbReference>
<dbReference type="SMART" id="SM00220">
    <property type="entry name" value="S_TKc"/>
    <property type="match status" value="1"/>
</dbReference>
<dbReference type="eggNOG" id="KOG1290">
    <property type="taxonomic scope" value="Eukaryota"/>
</dbReference>
<keyword evidence="3" id="KW-0808">Transferase</keyword>
<dbReference type="InterPro" id="IPR051334">
    <property type="entry name" value="SRPK"/>
</dbReference>
<proteinExistence type="predicted"/>
<evidence type="ECO:0000256" key="1">
    <source>
        <dbReference type="ARBA" id="ARBA00012513"/>
    </source>
</evidence>
<reference evidence="11" key="1">
    <citation type="journal article" date="2012" name="MBio">
        <title>Comparative genome analysis of Trichophyton rubrum and related dermatophytes reveals candidate genes involved in infection.</title>
        <authorList>
            <person name="Martinez D.A."/>
            <person name="Oliver B.G."/>
            <person name="Graeser Y."/>
            <person name="Goldberg J.M."/>
            <person name="Li W."/>
            <person name="Martinez-Rossi N.M."/>
            <person name="Monod M."/>
            <person name="Shelest E."/>
            <person name="Barton R.C."/>
            <person name="Birch E."/>
            <person name="Brakhage A.A."/>
            <person name="Chen Z."/>
            <person name="Gurr S.J."/>
            <person name="Heiman D."/>
            <person name="Heitman J."/>
            <person name="Kosti I."/>
            <person name="Rossi A."/>
            <person name="Saif S."/>
            <person name="Samalova M."/>
            <person name="Saunders C.W."/>
            <person name="Shea T."/>
            <person name="Summerbell R.C."/>
            <person name="Xu J."/>
            <person name="Young S."/>
            <person name="Zeng Q."/>
            <person name="Birren B.W."/>
            <person name="Cuomo C.A."/>
            <person name="White T.C."/>
        </authorList>
    </citation>
    <scope>NUCLEOTIDE SEQUENCE [LARGE SCALE GENOMIC DNA]</scope>
    <source>
        <strain evidence="11">ATCC MYA-4605 / CBS 113480</strain>
    </source>
</reference>
<evidence type="ECO:0000256" key="4">
    <source>
        <dbReference type="ARBA" id="ARBA00022741"/>
    </source>
</evidence>
<evidence type="ECO:0000259" key="9">
    <source>
        <dbReference type="PROSITE" id="PS50011"/>
    </source>
</evidence>
<comment type="catalytic activity">
    <reaction evidence="8">
        <text>L-seryl-[protein] + ATP = O-phospho-L-seryl-[protein] + ADP + H(+)</text>
        <dbReference type="Rhea" id="RHEA:17989"/>
        <dbReference type="Rhea" id="RHEA-COMP:9863"/>
        <dbReference type="Rhea" id="RHEA-COMP:11604"/>
        <dbReference type="ChEBI" id="CHEBI:15378"/>
        <dbReference type="ChEBI" id="CHEBI:29999"/>
        <dbReference type="ChEBI" id="CHEBI:30616"/>
        <dbReference type="ChEBI" id="CHEBI:83421"/>
        <dbReference type="ChEBI" id="CHEBI:456216"/>
        <dbReference type="EC" id="2.7.11.1"/>
    </reaction>
</comment>
<dbReference type="OMA" id="LMEDEWV"/>
<organism evidence="10 11">
    <name type="scientific">Arthroderma otae (strain ATCC MYA-4605 / CBS 113480)</name>
    <name type="common">Microsporum canis</name>
    <dbReference type="NCBI Taxonomy" id="554155"/>
    <lineage>
        <taxon>Eukaryota</taxon>
        <taxon>Fungi</taxon>
        <taxon>Dikarya</taxon>
        <taxon>Ascomycota</taxon>
        <taxon>Pezizomycotina</taxon>
        <taxon>Eurotiomycetes</taxon>
        <taxon>Eurotiomycetidae</taxon>
        <taxon>Onygenales</taxon>
        <taxon>Arthrodermataceae</taxon>
        <taxon>Microsporum</taxon>
    </lineage>
</organism>
<evidence type="ECO:0000256" key="2">
    <source>
        <dbReference type="ARBA" id="ARBA00022527"/>
    </source>
</evidence>
<dbReference type="OrthoDB" id="4170567at2759"/>
<evidence type="ECO:0000256" key="8">
    <source>
        <dbReference type="ARBA" id="ARBA00048679"/>
    </source>
</evidence>
<dbReference type="PROSITE" id="PS50011">
    <property type="entry name" value="PROTEIN_KINASE_DOM"/>
    <property type="match status" value="1"/>
</dbReference>
<dbReference type="GO" id="GO:0005524">
    <property type="term" value="F:ATP binding"/>
    <property type="evidence" value="ECO:0007669"/>
    <property type="project" value="UniProtKB-KW"/>
</dbReference>
<comment type="catalytic activity">
    <reaction evidence="7">
        <text>L-threonyl-[protein] + ATP = O-phospho-L-threonyl-[protein] + ADP + H(+)</text>
        <dbReference type="Rhea" id="RHEA:46608"/>
        <dbReference type="Rhea" id="RHEA-COMP:11060"/>
        <dbReference type="Rhea" id="RHEA-COMP:11605"/>
        <dbReference type="ChEBI" id="CHEBI:15378"/>
        <dbReference type="ChEBI" id="CHEBI:30013"/>
        <dbReference type="ChEBI" id="CHEBI:30616"/>
        <dbReference type="ChEBI" id="CHEBI:61977"/>
        <dbReference type="ChEBI" id="CHEBI:456216"/>
        <dbReference type="EC" id="2.7.11.1"/>
    </reaction>
</comment>
<dbReference type="EMBL" id="DS995701">
    <property type="protein sequence ID" value="EEQ27972.1"/>
    <property type="molecule type" value="Genomic_DNA"/>
</dbReference>
<gene>
    <name evidence="10" type="ORF">MCYG_00860</name>
</gene>
<protein>
    <recommendedName>
        <fullName evidence="1">non-specific serine/threonine protein kinase</fullName>
        <ecNumber evidence="1">2.7.11.1</ecNumber>
    </recommendedName>
</protein>
<feature type="domain" description="Protein kinase" evidence="9">
    <location>
        <begin position="52"/>
        <end position="411"/>
    </location>
</feature>
<keyword evidence="5 10" id="KW-0418">Kinase</keyword>
<sequence>MASSAASLPRHFPTTGFKKIDLSQRIEEERYGDYVAERYYPVHIGEIFQSRHQVITKLGFGATSTIWLCRDLQEHRYLTLKVNVRSRRPNPEVELTNYMKSIEDTHGGEIHVRRVIESFSIDGPHGTHCCILYEPTGIDLSDFIHRLETGALPPTMLRLTVRYILIALDYIHQLGIIHTDIQPNNVLLGIDDQSILSQLESDELHYPTSRKKMSSRTIYLSREMPITQGLPILSDMGEARRVETKQRGIIQPSIYRAPEVMLDMEWDNKVDIWALGQTIWTIFEQGHLFENVNPMGELDHGRRFAEMISLLGPPPPEFLKRSKESQKYWDENGNTIILSFPNYVLVLIWVLIGNWKLSHAYPIPQQTLESREIQLNGDEKKLFLDFIRKMLQWMPEDRANAQQLLFEDPWVTAGDY</sequence>
<dbReference type="Proteomes" id="UP000002035">
    <property type="component" value="Unassembled WGS sequence"/>
</dbReference>
<dbReference type="Gene3D" id="1.10.510.10">
    <property type="entry name" value="Transferase(Phosphotransferase) domain 1"/>
    <property type="match status" value="1"/>
</dbReference>
<keyword evidence="4" id="KW-0547">Nucleotide-binding</keyword>
<dbReference type="InterPro" id="IPR000719">
    <property type="entry name" value="Prot_kinase_dom"/>
</dbReference>
<dbReference type="GeneID" id="9226686"/>
<dbReference type="SUPFAM" id="SSF56112">
    <property type="entry name" value="Protein kinase-like (PK-like)"/>
    <property type="match status" value="1"/>
</dbReference>
<dbReference type="GO" id="GO:0000245">
    <property type="term" value="P:spliceosomal complex assembly"/>
    <property type="evidence" value="ECO:0007669"/>
    <property type="project" value="TreeGrafter"/>
</dbReference>
<evidence type="ECO:0000313" key="11">
    <source>
        <dbReference type="Proteomes" id="UP000002035"/>
    </source>
</evidence>
<dbReference type="PANTHER" id="PTHR47634">
    <property type="entry name" value="PROTEIN KINASE DOMAIN-CONTAINING PROTEIN-RELATED"/>
    <property type="match status" value="1"/>
</dbReference>
<evidence type="ECO:0000256" key="6">
    <source>
        <dbReference type="ARBA" id="ARBA00022840"/>
    </source>
</evidence>
<keyword evidence="6" id="KW-0067">ATP-binding</keyword>
<evidence type="ECO:0000256" key="3">
    <source>
        <dbReference type="ARBA" id="ARBA00022679"/>
    </source>
</evidence>
<dbReference type="VEuPathDB" id="FungiDB:MCYG_00860"/>
<dbReference type="HOGENOM" id="CLU_000288_81_1_1"/>